<sequence>MKFTSKLILLAIFAFFMLNCNNIMAEESKSGLETKEEKDSLKLNPSKKVFVGKRSRPFSVSSDTGVSTQSKTSTSVDSSSSTKLSSNSYSSSSNSGSSSSNSRPPRGSQSQSYSSSVEPGSSNSVHPDTSYSSEQSPGSQSQSISQSIKLSGVGKSKSKSKSPSVYEDGNNKLEITKIGRSDKSCRCSDNSKSQLNVSYGFYTLMSFLSMIFYILNC</sequence>
<name>A0A0K0EM10_STRER</name>
<feature type="signal peptide" evidence="3">
    <location>
        <begin position="1"/>
        <end position="25"/>
    </location>
</feature>
<keyword evidence="2" id="KW-0812">Transmembrane</keyword>
<evidence type="ECO:0000313" key="6">
    <source>
        <dbReference type="WBParaSite" id="TCONS_00001795.p1"/>
    </source>
</evidence>
<organism evidence="5">
    <name type="scientific">Strongyloides stercoralis</name>
    <name type="common">Threadworm</name>
    <dbReference type="NCBI Taxonomy" id="6248"/>
    <lineage>
        <taxon>Eukaryota</taxon>
        <taxon>Metazoa</taxon>
        <taxon>Ecdysozoa</taxon>
        <taxon>Nematoda</taxon>
        <taxon>Chromadorea</taxon>
        <taxon>Rhabditida</taxon>
        <taxon>Tylenchina</taxon>
        <taxon>Panagrolaimomorpha</taxon>
        <taxon>Strongyloidoidea</taxon>
        <taxon>Strongyloididae</taxon>
        <taxon>Strongyloides</taxon>
    </lineage>
</organism>
<evidence type="ECO:0000256" key="1">
    <source>
        <dbReference type="SAM" id="MobiDB-lite"/>
    </source>
</evidence>
<feature type="region of interest" description="Disordered" evidence="1">
    <location>
        <begin position="30"/>
        <end position="168"/>
    </location>
</feature>
<protein>
    <submittedName>
        <fullName evidence="5 6">Uncharacterized protein</fullName>
    </submittedName>
</protein>
<proteinExistence type="predicted"/>
<dbReference type="WBParaSite" id="SSTP_0001049800.1">
    <property type="protein sequence ID" value="SSTP_0001049800.1"/>
    <property type="gene ID" value="SSTP_0001049800"/>
</dbReference>
<dbReference type="AlphaFoldDB" id="A0A0K0EM10"/>
<evidence type="ECO:0000313" key="4">
    <source>
        <dbReference type="Proteomes" id="UP000035681"/>
    </source>
</evidence>
<feature type="compositionally biased region" description="Low complexity" evidence="1">
    <location>
        <begin position="65"/>
        <end position="165"/>
    </location>
</feature>
<feature type="chain" id="PRO_5005328292" evidence="3">
    <location>
        <begin position="26"/>
        <end position="217"/>
    </location>
</feature>
<evidence type="ECO:0000313" key="5">
    <source>
        <dbReference type="WBParaSite" id="SSTP_0001049800.1"/>
    </source>
</evidence>
<dbReference type="Proteomes" id="UP000035681">
    <property type="component" value="Unplaced"/>
</dbReference>
<evidence type="ECO:0000256" key="2">
    <source>
        <dbReference type="SAM" id="Phobius"/>
    </source>
</evidence>
<reference evidence="5" key="1">
    <citation type="submission" date="2015-08" db="UniProtKB">
        <authorList>
            <consortium name="WormBaseParasite"/>
        </authorList>
    </citation>
    <scope>IDENTIFICATION</scope>
</reference>
<evidence type="ECO:0000256" key="3">
    <source>
        <dbReference type="SAM" id="SignalP"/>
    </source>
</evidence>
<dbReference type="WBParaSite" id="TCONS_00001795.p1">
    <property type="protein sequence ID" value="TCONS_00001795.p1"/>
    <property type="gene ID" value="XLOC_001687"/>
</dbReference>
<accession>A0A0K0EM10</accession>
<feature type="compositionally biased region" description="Basic and acidic residues" evidence="1">
    <location>
        <begin position="30"/>
        <end position="41"/>
    </location>
</feature>
<keyword evidence="4" id="KW-1185">Reference proteome</keyword>
<keyword evidence="3" id="KW-0732">Signal</keyword>
<keyword evidence="2" id="KW-1133">Transmembrane helix</keyword>
<keyword evidence="2" id="KW-0472">Membrane</keyword>
<feature type="transmembrane region" description="Helical" evidence="2">
    <location>
        <begin position="197"/>
        <end position="215"/>
    </location>
</feature>